<dbReference type="AlphaFoldDB" id="A0A7K0EEK8"/>
<dbReference type="EMBL" id="WJXZ01000001">
    <property type="protein sequence ID" value="MRS60254.1"/>
    <property type="molecule type" value="Genomic_DNA"/>
</dbReference>
<evidence type="ECO:0000313" key="1">
    <source>
        <dbReference type="EMBL" id="MRS60254.1"/>
    </source>
</evidence>
<keyword evidence="2" id="KW-1185">Reference proteome</keyword>
<comment type="caution">
    <text evidence="1">The sequence shown here is derived from an EMBL/GenBank/DDBJ whole genome shotgun (WGS) entry which is preliminary data.</text>
</comment>
<dbReference type="OrthoDB" id="9803578at2"/>
<protein>
    <recommendedName>
        <fullName evidence="3">Esterase</fullName>
    </recommendedName>
</protein>
<organism evidence="1 2">
    <name type="scientific">Larkinella terrae</name>
    <dbReference type="NCBI Taxonomy" id="2025311"/>
    <lineage>
        <taxon>Bacteria</taxon>
        <taxon>Pseudomonadati</taxon>
        <taxon>Bacteroidota</taxon>
        <taxon>Cytophagia</taxon>
        <taxon>Cytophagales</taxon>
        <taxon>Spirosomataceae</taxon>
        <taxon>Larkinella</taxon>
    </lineage>
</organism>
<reference evidence="1 2" key="1">
    <citation type="journal article" date="2018" name="Antonie Van Leeuwenhoek">
        <title>Larkinella terrae sp. nov., isolated from soil on Jeju Island, South Korea.</title>
        <authorList>
            <person name="Ten L.N."/>
            <person name="Jeon J."/>
            <person name="Park S.J."/>
            <person name="Park S."/>
            <person name="Lee S.Y."/>
            <person name="Kim M.K."/>
            <person name="Jung H.Y."/>
        </authorList>
    </citation>
    <scope>NUCLEOTIDE SEQUENCE [LARGE SCALE GENOMIC DNA]</scope>
    <source>
        <strain evidence="1 2">KCTC 52001</strain>
    </source>
</reference>
<dbReference type="Gene3D" id="3.40.50.1820">
    <property type="entry name" value="alpha/beta hydrolase"/>
    <property type="match status" value="1"/>
</dbReference>
<evidence type="ECO:0008006" key="3">
    <source>
        <dbReference type="Google" id="ProtNLM"/>
    </source>
</evidence>
<dbReference type="SUPFAM" id="SSF53474">
    <property type="entry name" value="alpha/beta-Hydrolases"/>
    <property type="match status" value="1"/>
</dbReference>
<name>A0A7K0EEK8_9BACT</name>
<dbReference type="PANTHER" id="PTHR48098">
    <property type="entry name" value="ENTEROCHELIN ESTERASE-RELATED"/>
    <property type="match status" value="1"/>
</dbReference>
<evidence type="ECO:0000313" key="2">
    <source>
        <dbReference type="Proteomes" id="UP000441754"/>
    </source>
</evidence>
<dbReference type="InterPro" id="IPR050583">
    <property type="entry name" value="Mycobacterial_A85_antigen"/>
</dbReference>
<dbReference type="InterPro" id="IPR000801">
    <property type="entry name" value="Esterase-like"/>
</dbReference>
<dbReference type="PANTHER" id="PTHR48098:SF1">
    <property type="entry name" value="DIACYLGLYCEROL ACYLTRANSFERASE_MYCOLYLTRANSFERASE AG85A"/>
    <property type="match status" value="1"/>
</dbReference>
<dbReference type="Proteomes" id="UP000441754">
    <property type="component" value="Unassembled WGS sequence"/>
</dbReference>
<dbReference type="Pfam" id="PF00756">
    <property type="entry name" value="Esterase"/>
    <property type="match status" value="1"/>
</dbReference>
<accession>A0A7K0EEK8</accession>
<dbReference type="GO" id="GO:0016747">
    <property type="term" value="F:acyltransferase activity, transferring groups other than amino-acyl groups"/>
    <property type="evidence" value="ECO:0007669"/>
    <property type="project" value="TreeGrafter"/>
</dbReference>
<proteinExistence type="predicted"/>
<dbReference type="InterPro" id="IPR029058">
    <property type="entry name" value="AB_hydrolase_fold"/>
</dbReference>
<sequence length="300" mass="33811">MAWQFYMAIQQSTPTDYSMKKRFQGLLWAGLSLTIVCGPVRSQSVTVDSIYSSILKRKVATTIILPPNYTATKSYPVFYLLHRWAGNHASFLKTNLLTELKDRQLLVVTPSADTSWYVNAVGNATSRYEDFMVQELFPYIDKKYGANPTRQAIGGYSMGGYGALQLGLKHLERFRFIGDISGPINAPFYDVPPTPRSPLPIIMNSVRVAFGDQNSSVARESNVFNLLQSNPVSPRLFVYMAVGKQDEFDFMIPQHQLLIEALKKKQVPFAYQEYEANHFSGKVVDACLPDLLTQLTINLK</sequence>
<gene>
    <name evidence="1" type="ORF">GJJ30_03040</name>
</gene>